<dbReference type="EMBL" id="JBHLTQ010000006">
    <property type="protein sequence ID" value="MFC0605352.1"/>
    <property type="molecule type" value="Genomic_DNA"/>
</dbReference>
<gene>
    <name evidence="2" type="ORF">ACFFGA_12350</name>
</gene>
<dbReference type="InterPro" id="IPR030392">
    <property type="entry name" value="S74_ICA"/>
</dbReference>
<evidence type="ECO:0000259" key="1">
    <source>
        <dbReference type="PROSITE" id="PS51688"/>
    </source>
</evidence>
<feature type="domain" description="Peptidase S74" evidence="1">
    <location>
        <begin position="569"/>
        <end position="661"/>
    </location>
</feature>
<dbReference type="InterPro" id="IPR051577">
    <property type="entry name" value="MRF-like"/>
</dbReference>
<comment type="caution">
    <text evidence="2">The sequence shown here is derived from an EMBL/GenBank/DDBJ whole genome shotgun (WGS) entry which is preliminary data.</text>
</comment>
<reference evidence="2 3" key="1">
    <citation type="submission" date="2024-09" db="EMBL/GenBank/DDBJ databases">
        <authorList>
            <person name="Sun Q."/>
            <person name="Mori K."/>
        </authorList>
    </citation>
    <scope>NUCLEOTIDE SEQUENCE [LARGE SCALE GENOMIC DNA]</scope>
    <source>
        <strain evidence="2 3">NCAIM B.02481</strain>
    </source>
</reference>
<dbReference type="PANTHER" id="PTHR13029">
    <property type="match status" value="1"/>
</dbReference>
<protein>
    <submittedName>
        <fullName evidence="2">Tail fiber domain-containing protein</fullName>
    </submittedName>
</protein>
<dbReference type="RefSeq" id="WP_386064492.1">
    <property type="nucleotide sequence ID" value="NZ_JBHLTQ010000006.1"/>
</dbReference>
<evidence type="ECO:0000313" key="2">
    <source>
        <dbReference type="EMBL" id="MFC0605352.1"/>
    </source>
</evidence>
<proteinExistence type="predicted"/>
<dbReference type="PANTHER" id="PTHR13029:SF18">
    <property type="entry name" value="MYELIN REGULATORY FACTOR HOMOLOG 1"/>
    <property type="match status" value="1"/>
</dbReference>
<keyword evidence="3" id="KW-1185">Reference proteome</keyword>
<accession>A0ABV6QBU6</accession>
<organism evidence="2 3">
    <name type="scientific">Winogradskyella pulchriflava</name>
    <dbReference type="NCBI Taxonomy" id="1110688"/>
    <lineage>
        <taxon>Bacteria</taxon>
        <taxon>Pseudomonadati</taxon>
        <taxon>Bacteroidota</taxon>
        <taxon>Flavobacteriia</taxon>
        <taxon>Flavobacteriales</taxon>
        <taxon>Flavobacteriaceae</taxon>
        <taxon>Winogradskyella</taxon>
    </lineage>
</organism>
<name>A0ABV6QBU6_9FLAO</name>
<dbReference type="Proteomes" id="UP001589832">
    <property type="component" value="Unassembled WGS sequence"/>
</dbReference>
<sequence>MKKHIRLSLISMLFIGVLYGQVGINTTNPEVLLDIRSSDQASPANTDGILIPKIDNFPATNPTAVMDGMMVYLTADVIIASVTYNKGFYYWDNNVTSWINIQGAERVNDLIDGKSDTGGSSIFLGVGAGQNDDGSGNHNAGFGYNALRRNTTGTWNSALGNNALQNNVNGYGNVGIGTSALHTNHSGYNNIAVGFSATRSITSGAFNIGIGYESFYYSTVGNGNIGIGTSVGRHLNGNSSNNILIGNSSGAGSLGHTKSNNIFIGHASGYYETNSDRLYIENSNSSSPLIYGEFDNDLLRVNGTLDINNAYQFPTVDGTVNQVLQTDGSGSLSWTDFTIDHGINDLTDGKSDISNGSSIFLGVDAGLSDDGTDNQNLGIGAYALQNNTDGTDNIGLGSIALTSNTSGDGNVAIGNYSFYQNNNGNYNTALGNRSGWSNVSGSRNVFLGNNAGHNELGSNKLYIENSSADANNALIYGEFDNDFIRVNGNFQVSGEANLRRNAGTGVALRVNGAEALWFNGTYFSYGFGGSANYFSDNVGIGIGPAATNPNAELVVVGDIEYTGTITDVSDRRLKENLEPINNVLERLQNIKGYSYNMISDETKEREYGVIAQDLQKVFPEMVSVIDSENQYLGVSYIQMIPVLLEAIKEQQSIIESQNEKLKRFDSIEAELASIRKLLSKN</sequence>
<evidence type="ECO:0000313" key="3">
    <source>
        <dbReference type="Proteomes" id="UP001589832"/>
    </source>
</evidence>
<dbReference type="Pfam" id="PF13884">
    <property type="entry name" value="Peptidase_S74"/>
    <property type="match status" value="1"/>
</dbReference>
<dbReference type="PROSITE" id="PS51688">
    <property type="entry name" value="ICA"/>
    <property type="match status" value="1"/>
</dbReference>